<keyword evidence="1" id="KW-1133">Transmembrane helix</keyword>
<dbReference type="EMBL" id="QRYW01000023">
    <property type="protein sequence ID" value="RGV25319.1"/>
    <property type="molecule type" value="Genomic_DNA"/>
</dbReference>
<comment type="caution">
    <text evidence="2">The sequence shown here is derived from an EMBL/GenBank/DDBJ whole genome shotgun (WGS) entry which is preliminary data.</text>
</comment>
<organism evidence="2 3">
    <name type="scientific">Odoribacter splanchnicus</name>
    <dbReference type="NCBI Taxonomy" id="28118"/>
    <lineage>
        <taxon>Bacteria</taxon>
        <taxon>Pseudomonadati</taxon>
        <taxon>Bacteroidota</taxon>
        <taxon>Bacteroidia</taxon>
        <taxon>Bacteroidales</taxon>
        <taxon>Odoribacteraceae</taxon>
        <taxon>Odoribacter</taxon>
    </lineage>
</organism>
<keyword evidence="1" id="KW-0812">Transmembrane</keyword>
<keyword evidence="1" id="KW-0472">Membrane</keyword>
<evidence type="ECO:0000313" key="3">
    <source>
        <dbReference type="Proteomes" id="UP000283426"/>
    </source>
</evidence>
<protein>
    <submittedName>
        <fullName evidence="2">Uncharacterized protein</fullName>
    </submittedName>
</protein>
<dbReference type="AlphaFoldDB" id="A0A412WDP3"/>
<evidence type="ECO:0000256" key="1">
    <source>
        <dbReference type="SAM" id="Phobius"/>
    </source>
</evidence>
<dbReference type="Proteomes" id="UP000283426">
    <property type="component" value="Unassembled WGS sequence"/>
</dbReference>
<accession>A0A412WDP3</accession>
<feature type="transmembrane region" description="Helical" evidence="1">
    <location>
        <begin position="96"/>
        <end position="116"/>
    </location>
</feature>
<gene>
    <name evidence="2" type="ORF">DWW24_11660</name>
</gene>
<name>A0A412WDP3_9BACT</name>
<evidence type="ECO:0000313" key="2">
    <source>
        <dbReference type="EMBL" id="RGV25319.1"/>
    </source>
</evidence>
<reference evidence="2 3" key="1">
    <citation type="submission" date="2018-08" db="EMBL/GenBank/DDBJ databases">
        <title>A genome reference for cultivated species of the human gut microbiota.</title>
        <authorList>
            <person name="Zou Y."/>
            <person name="Xue W."/>
            <person name="Luo G."/>
        </authorList>
    </citation>
    <scope>NUCLEOTIDE SEQUENCE [LARGE SCALE GENOMIC DNA]</scope>
    <source>
        <strain evidence="2 3">AF14-6AC</strain>
    </source>
</reference>
<proteinExistence type="predicted"/>
<sequence length="122" mass="14055">MKMNTSAIGDMPNNQLVSVGVHLFVHTLSVEISISVHQYNRSIVSAFAHSHIRVKESKICSLIYTLAHIAHRNVILSKTHTITGIFDSANIWLDHAVINMIFFSAYLWLRFGYLWLRFTQWL</sequence>